<keyword evidence="3" id="KW-1133">Transmembrane helix</keyword>
<evidence type="ECO:0000256" key="2">
    <source>
        <dbReference type="ARBA" id="ARBA00034247"/>
    </source>
</evidence>
<dbReference type="InterPro" id="IPR029787">
    <property type="entry name" value="Nucleotide_cyclase"/>
</dbReference>
<dbReference type="EMBL" id="VHLG01000005">
    <property type="protein sequence ID" value="TPW30595.1"/>
    <property type="molecule type" value="Genomic_DNA"/>
</dbReference>
<proteinExistence type="predicted"/>
<dbReference type="Pfam" id="PF00990">
    <property type="entry name" value="GGDEF"/>
    <property type="match status" value="1"/>
</dbReference>
<evidence type="ECO:0000313" key="5">
    <source>
        <dbReference type="EMBL" id="TPW30595.1"/>
    </source>
</evidence>
<keyword evidence="3" id="KW-0472">Membrane</keyword>
<feature type="transmembrane region" description="Helical" evidence="3">
    <location>
        <begin position="65"/>
        <end position="84"/>
    </location>
</feature>
<evidence type="ECO:0000256" key="3">
    <source>
        <dbReference type="SAM" id="Phobius"/>
    </source>
</evidence>
<feature type="transmembrane region" description="Helical" evidence="3">
    <location>
        <begin position="91"/>
        <end position="109"/>
    </location>
</feature>
<reference evidence="5 6" key="1">
    <citation type="submission" date="2019-06" db="EMBL/GenBank/DDBJ databases">
        <authorList>
            <person name="Li M."/>
        </authorList>
    </citation>
    <scope>NUCLEOTIDE SEQUENCE [LARGE SCALE GENOMIC DNA]</scope>
    <source>
        <strain evidence="5 6">BGMRC2036</strain>
    </source>
</reference>
<dbReference type="GO" id="GO:0043709">
    <property type="term" value="P:cell adhesion involved in single-species biofilm formation"/>
    <property type="evidence" value="ECO:0007669"/>
    <property type="project" value="TreeGrafter"/>
</dbReference>
<dbReference type="RefSeq" id="WP_141149165.1">
    <property type="nucleotide sequence ID" value="NZ_VHLG01000005.1"/>
</dbReference>
<dbReference type="PROSITE" id="PS50887">
    <property type="entry name" value="GGDEF"/>
    <property type="match status" value="1"/>
</dbReference>
<dbReference type="GO" id="GO:0005886">
    <property type="term" value="C:plasma membrane"/>
    <property type="evidence" value="ECO:0007669"/>
    <property type="project" value="TreeGrafter"/>
</dbReference>
<evidence type="ECO:0000256" key="1">
    <source>
        <dbReference type="ARBA" id="ARBA00012528"/>
    </source>
</evidence>
<keyword evidence="3" id="KW-0812">Transmembrane</keyword>
<keyword evidence="6" id="KW-1185">Reference proteome</keyword>
<feature type="transmembrane region" description="Helical" evidence="3">
    <location>
        <begin position="39"/>
        <end position="59"/>
    </location>
</feature>
<dbReference type="Gene3D" id="3.30.70.270">
    <property type="match status" value="1"/>
</dbReference>
<evidence type="ECO:0000259" key="4">
    <source>
        <dbReference type="PROSITE" id="PS50887"/>
    </source>
</evidence>
<protein>
    <recommendedName>
        <fullName evidence="1">diguanylate cyclase</fullName>
        <ecNumber evidence="1">2.7.7.65</ecNumber>
    </recommendedName>
</protein>
<dbReference type="InterPro" id="IPR043128">
    <property type="entry name" value="Rev_trsase/Diguanyl_cyclase"/>
</dbReference>
<dbReference type="FunFam" id="3.30.70.270:FF:000001">
    <property type="entry name" value="Diguanylate cyclase domain protein"/>
    <property type="match status" value="1"/>
</dbReference>
<organism evidence="5 6">
    <name type="scientific">Martelella alba</name>
    <dbReference type="NCBI Taxonomy" id="2590451"/>
    <lineage>
        <taxon>Bacteria</taxon>
        <taxon>Pseudomonadati</taxon>
        <taxon>Pseudomonadota</taxon>
        <taxon>Alphaproteobacteria</taxon>
        <taxon>Hyphomicrobiales</taxon>
        <taxon>Aurantimonadaceae</taxon>
        <taxon>Martelella</taxon>
    </lineage>
</organism>
<comment type="catalytic activity">
    <reaction evidence="2">
        <text>2 GTP = 3',3'-c-di-GMP + 2 diphosphate</text>
        <dbReference type="Rhea" id="RHEA:24898"/>
        <dbReference type="ChEBI" id="CHEBI:33019"/>
        <dbReference type="ChEBI" id="CHEBI:37565"/>
        <dbReference type="ChEBI" id="CHEBI:58805"/>
        <dbReference type="EC" id="2.7.7.65"/>
    </reaction>
</comment>
<dbReference type="SUPFAM" id="SSF55073">
    <property type="entry name" value="Nucleotide cyclase"/>
    <property type="match status" value="1"/>
</dbReference>
<feature type="transmembrane region" description="Helical" evidence="3">
    <location>
        <begin position="150"/>
        <end position="173"/>
    </location>
</feature>
<dbReference type="InterPro" id="IPR000160">
    <property type="entry name" value="GGDEF_dom"/>
</dbReference>
<dbReference type="NCBIfam" id="TIGR00254">
    <property type="entry name" value="GGDEF"/>
    <property type="match status" value="1"/>
</dbReference>
<feature type="transmembrane region" description="Helical" evidence="3">
    <location>
        <begin position="6"/>
        <end position="27"/>
    </location>
</feature>
<accession>A0A506UCQ7</accession>
<dbReference type="EC" id="2.7.7.65" evidence="1"/>
<name>A0A506UCQ7_9HYPH</name>
<dbReference type="SMART" id="SM00267">
    <property type="entry name" value="GGDEF"/>
    <property type="match status" value="1"/>
</dbReference>
<dbReference type="PANTHER" id="PTHR45138:SF9">
    <property type="entry name" value="DIGUANYLATE CYCLASE DGCM-RELATED"/>
    <property type="match status" value="1"/>
</dbReference>
<sequence length="393" mass="42123">MPDLDLPTLHAVMLVISVASCAIWMALRLSHPDFIPARLLLISGLISFSGTSLYSVALAKGLSTPAAIGALAIVGSVLLMWIGIRRFYGLVFGWSIAGTILVVMAALIALSGNSDIGRETILFAGQFITHSLIALDLFRHGKRGFGSGLAASGAIANIIANLITLVFCALFVLRSVSASTLAIVRTDAMLLVAFGAILIIFGIALMAIDNLLLELEERASHDELTGLANRRQFVEQLDRAKTLSRNRGTDFSILLIDIDHFKQWNDGFGHLTGDLALKHFARIASKELARGNLLARTGGDEFSVLMPGCALDQAKHLAERLVLSMRKTPLALENGTVTLTISVGIASSDGMALNQKEDPLALADIALYSAKECGRNRFCIYHPALDAAFGRQT</sequence>
<dbReference type="InterPro" id="IPR050469">
    <property type="entry name" value="Diguanylate_Cyclase"/>
</dbReference>
<gene>
    <name evidence="5" type="ORF">FJU08_11560</name>
</gene>
<dbReference type="Proteomes" id="UP000318801">
    <property type="component" value="Unassembled WGS sequence"/>
</dbReference>
<feature type="domain" description="GGDEF" evidence="4">
    <location>
        <begin position="249"/>
        <end position="383"/>
    </location>
</feature>
<feature type="transmembrane region" description="Helical" evidence="3">
    <location>
        <begin position="188"/>
        <end position="208"/>
    </location>
</feature>
<dbReference type="CDD" id="cd01949">
    <property type="entry name" value="GGDEF"/>
    <property type="match status" value="1"/>
</dbReference>
<evidence type="ECO:0000313" key="6">
    <source>
        <dbReference type="Proteomes" id="UP000318801"/>
    </source>
</evidence>
<dbReference type="GO" id="GO:1902201">
    <property type="term" value="P:negative regulation of bacterial-type flagellum-dependent cell motility"/>
    <property type="evidence" value="ECO:0007669"/>
    <property type="project" value="TreeGrafter"/>
</dbReference>
<comment type="caution">
    <text evidence="5">The sequence shown here is derived from an EMBL/GenBank/DDBJ whole genome shotgun (WGS) entry which is preliminary data.</text>
</comment>
<dbReference type="OrthoDB" id="9814202at2"/>
<dbReference type="GO" id="GO:0052621">
    <property type="term" value="F:diguanylate cyclase activity"/>
    <property type="evidence" value="ECO:0007669"/>
    <property type="project" value="UniProtKB-EC"/>
</dbReference>
<dbReference type="PANTHER" id="PTHR45138">
    <property type="entry name" value="REGULATORY COMPONENTS OF SENSORY TRANSDUCTION SYSTEM"/>
    <property type="match status" value="1"/>
</dbReference>
<dbReference type="AlphaFoldDB" id="A0A506UCQ7"/>